<evidence type="ECO:0000313" key="3">
    <source>
        <dbReference type="Proteomes" id="UP000515220"/>
    </source>
</evidence>
<gene>
    <name evidence="2" type="ORF">AAJCM20276_11080</name>
</gene>
<proteinExistence type="predicted"/>
<evidence type="ECO:0000313" key="2">
    <source>
        <dbReference type="EMBL" id="BCI66484.1"/>
    </source>
</evidence>
<accession>A0A6S6PMR3</accession>
<dbReference type="AlphaFoldDB" id="A0A6S6PMR3"/>
<dbReference type="InterPro" id="IPR029041">
    <property type="entry name" value="FAD-linked_oxidoreductase-like"/>
</dbReference>
<sequence length="252" mass="28715">MASDMSRVSIELVPRDAEAITREVRELRECLPYVDTINIPDIQRFSLRSWDAAAMVQGSFRSVIPHIRAIDIDPKGPLPGLDTPDLKEVLIIKGDPPADLNHRVFPNTSDAIIRRYVREAPHLKVYAAFDPYRRAPYRELEELARKRDAGACGFFTQPLFDMRMLDLCREWLQDETVFWGFSPVIGPKSRSYWETTNHIVFPHDFSPTLEANLAFARQAIQEVRAGGGSVYLMPLRVRLASYLSPLADVLMT</sequence>
<dbReference type="Gene3D" id="3.20.20.220">
    <property type="match status" value="1"/>
</dbReference>
<name>A0A6S6PMR3_ACEAC</name>
<dbReference type="EMBL" id="AP023326">
    <property type="protein sequence ID" value="BCI66484.1"/>
    <property type="molecule type" value="Genomic_DNA"/>
</dbReference>
<organism evidence="2 3">
    <name type="scientific">Acetobacter aceti</name>
    <dbReference type="NCBI Taxonomy" id="435"/>
    <lineage>
        <taxon>Bacteria</taxon>
        <taxon>Pseudomonadati</taxon>
        <taxon>Pseudomonadota</taxon>
        <taxon>Alphaproteobacteria</taxon>
        <taxon>Acetobacterales</taxon>
        <taxon>Acetobacteraceae</taxon>
        <taxon>Acetobacter</taxon>
        <taxon>Acetobacter subgen. Acetobacter</taxon>
    </lineage>
</organism>
<dbReference type="Proteomes" id="UP000515220">
    <property type="component" value="Chromosome"/>
</dbReference>
<dbReference type="GO" id="GO:0016491">
    <property type="term" value="F:oxidoreductase activity"/>
    <property type="evidence" value="ECO:0007669"/>
    <property type="project" value="UniProtKB-KW"/>
</dbReference>
<protein>
    <submittedName>
        <fullName evidence="2">Methylenetetrahydrofolate reductase</fullName>
    </submittedName>
</protein>
<reference evidence="2 3" key="1">
    <citation type="submission" date="2020-07" db="EMBL/GenBank/DDBJ databases">
        <title>Complete Genome Sequence of an acetic acid bacterium, Acetobacter aceti JCM20276.</title>
        <authorList>
            <person name="Hirose Y."/>
            <person name="Mihara H."/>
        </authorList>
    </citation>
    <scope>NUCLEOTIDE SEQUENCE [LARGE SCALE GENOMIC DNA]</scope>
    <source>
        <strain evidence="2 3">JCM20276</strain>
    </source>
</reference>
<keyword evidence="1" id="KW-0560">Oxidoreductase</keyword>
<dbReference type="SUPFAM" id="SSF51730">
    <property type="entry name" value="FAD-linked oxidoreductase"/>
    <property type="match status" value="1"/>
</dbReference>
<evidence type="ECO:0000256" key="1">
    <source>
        <dbReference type="ARBA" id="ARBA00023002"/>
    </source>
</evidence>